<dbReference type="PANTHER" id="PTHR32552">
    <property type="entry name" value="FERRICHROME IRON RECEPTOR-RELATED"/>
    <property type="match status" value="1"/>
</dbReference>
<reference evidence="17 18" key="1">
    <citation type="submission" date="2016-10" db="EMBL/GenBank/DDBJ databases">
        <authorList>
            <person name="de Groot N.N."/>
        </authorList>
    </citation>
    <scope>NUCLEOTIDE SEQUENCE [LARGE SCALE GENOMIC DNA]</scope>
    <source>
        <strain evidence="17 18">DSM 25927</strain>
    </source>
</reference>
<dbReference type="Proteomes" id="UP000199233">
    <property type="component" value="Unassembled WGS sequence"/>
</dbReference>
<comment type="subcellular location">
    <subcellularLocation>
        <location evidence="1 11">Cell outer membrane</location>
        <topology evidence="1 11">Multi-pass membrane protein</topology>
    </subcellularLocation>
</comment>
<evidence type="ECO:0000256" key="4">
    <source>
        <dbReference type="ARBA" id="ARBA00022496"/>
    </source>
</evidence>
<accession>A0A1H9E2I3</accession>
<dbReference type="GO" id="GO:0009279">
    <property type="term" value="C:cell outer membrane"/>
    <property type="evidence" value="ECO:0007669"/>
    <property type="project" value="UniProtKB-SubCell"/>
</dbReference>
<keyword evidence="6" id="KW-0408">Iron</keyword>
<keyword evidence="5 11" id="KW-0812">Transmembrane</keyword>
<dbReference type="GO" id="GO:0006826">
    <property type="term" value="P:iron ion transport"/>
    <property type="evidence" value="ECO:0007669"/>
    <property type="project" value="UniProtKB-KW"/>
</dbReference>
<evidence type="ECO:0000256" key="13">
    <source>
        <dbReference type="SAM" id="MobiDB-lite"/>
    </source>
</evidence>
<feature type="region of interest" description="Disordered" evidence="13">
    <location>
        <begin position="260"/>
        <end position="290"/>
    </location>
</feature>
<evidence type="ECO:0000256" key="6">
    <source>
        <dbReference type="ARBA" id="ARBA00023004"/>
    </source>
</evidence>
<feature type="compositionally biased region" description="Polar residues" evidence="13">
    <location>
        <begin position="263"/>
        <end position="288"/>
    </location>
</feature>
<evidence type="ECO:0000256" key="12">
    <source>
        <dbReference type="RuleBase" id="RU003357"/>
    </source>
</evidence>
<dbReference type="Pfam" id="PF07715">
    <property type="entry name" value="Plug"/>
    <property type="match status" value="1"/>
</dbReference>
<dbReference type="InterPro" id="IPR012910">
    <property type="entry name" value="Plug_dom"/>
</dbReference>
<evidence type="ECO:0000256" key="14">
    <source>
        <dbReference type="SAM" id="SignalP"/>
    </source>
</evidence>
<organism evidence="17 18">
    <name type="scientific">Solimonas aquatica</name>
    <dbReference type="NCBI Taxonomy" id="489703"/>
    <lineage>
        <taxon>Bacteria</taxon>
        <taxon>Pseudomonadati</taxon>
        <taxon>Pseudomonadota</taxon>
        <taxon>Gammaproteobacteria</taxon>
        <taxon>Nevskiales</taxon>
        <taxon>Nevskiaceae</taxon>
        <taxon>Solimonas</taxon>
    </lineage>
</organism>
<dbReference type="Gene3D" id="2.40.170.20">
    <property type="entry name" value="TonB-dependent receptor, beta-barrel domain"/>
    <property type="match status" value="1"/>
</dbReference>
<feature type="domain" description="TonB-dependent receptor-like beta-barrel" evidence="15">
    <location>
        <begin position="240"/>
        <end position="695"/>
    </location>
</feature>
<evidence type="ECO:0000256" key="2">
    <source>
        <dbReference type="ARBA" id="ARBA00022448"/>
    </source>
</evidence>
<dbReference type="PANTHER" id="PTHR32552:SF81">
    <property type="entry name" value="TONB-DEPENDENT OUTER MEMBRANE RECEPTOR"/>
    <property type="match status" value="1"/>
</dbReference>
<evidence type="ECO:0000256" key="10">
    <source>
        <dbReference type="ARBA" id="ARBA00023237"/>
    </source>
</evidence>
<protein>
    <submittedName>
        <fullName evidence="17">TonB-dependent Receptor Plug Domain</fullName>
    </submittedName>
</protein>
<gene>
    <name evidence="17" type="ORF">SAMN04488038_104259</name>
</gene>
<keyword evidence="17" id="KW-0675">Receptor</keyword>
<evidence type="ECO:0000259" key="16">
    <source>
        <dbReference type="Pfam" id="PF07715"/>
    </source>
</evidence>
<dbReference type="Pfam" id="PF00593">
    <property type="entry name" value="TonB_dep_Rec_b-barrel"/>
    <property type="match status" value="1"/>
</dbReference>
<comment type="similarity">
    <text evidence="11 12">Belongs to the TonB-dependent receptor family.</text>
</comment>
<evidence type="ECO:0000256" key="8">
    <source>
        <dbReference type="ARBA" id="ARBA00023077"/>
    </source>
</evidence>
<keyword evidence="14" id="KW-0732">Signal</keyword>
<evidence type="ECO:0000256" key="5">
    <source>
        <dbReference type="ARBA" id="ARBA00022692"/>
    </source>
</evidence>
<dbReference type="AlphaFoldDB" id="A0A1H9E2I3"/>
<keyword evidence="9 11" id="KW-0472">Membrane</keyword>
<keyword evidence="8 12" id="KW-0798">TonB box</keyword>
<dbReference type="OrthoDB" id="7051185at2"/>
<feature type="signal peptide" evidence="14">
    <location>
        <begin position="1"/>
        <end position="32"/>
    </location>
</feature>
<name>A0A1H9E2I3_9GAMM</name>
<evidence type="ECO:0000313" key="18">
    <source>
        <dbReference type="Proteomes" id="UP000199233"/>
    </source>
</evidence>
<dbReference type="InterPro" id="IPR036942">
    <property type="entry name" value="Beta-barrel_TonB_sf"/>
</dbReference>
<dbReference type="EMBL" id="FOFS01000004">
    <property type="protein sequence ID" value="SEQ19920.1"/>
    <property type="molecule type" value="Genomic_DNA"/>
</dbReference>
<dbReference type="InterPro" id="IPR000531">
    <property type="entry name" value="Beta-barrel_TonB"/>
</dbReference>
<dbReference type="RefSeq" id="WP_093283784.1">
    <property type="nucleotide sequence ID" value="NZ_FOFS01000004.1"/>
</dbReference>
<keyword evidence="4" id="KW-0410">Iron transport</keyword>
<keyword evidence="7" id="KW-0406">Ion transport</keyword>
<sequence length="731" mass="81337">MKKPTPGTNKPLLALTLYTLAGAAAYSTAARAQSEDALPTVLVTARLRTEPLAQVPASMAVLNGETLAEERLDSLGDLDRRVANLQLGSLNGTPTLFMRGVGGGGRQVGFEPRTGVYVDGVFMNAPPMSDSLLLDLARVEVLRGPQGSLYGQNTDAGNLNLITREPGATRQLETLLRWDDRGEQHLAAAGDLPLREDTLALRSSVNLTRSRGVVRNSYDHERPDAVDEAGARTRLLWRIAPDLRADFSADASLHADDFPTGEARSNISGSGPANPASPYTVSLNSPQRNDLRNRGLGARLQWQLSEMQLEAITARRLSSRRWQVDLDYSTLDGMTLDYIDQYRRDSQELRLRSTQDDGALSWLVGVYTYQQQSDSSRATDAQSQANLLNPNLQDGDRLLVLPRLRQHSEALYGSLGYRFTSQLQLDAGLRWLQLRRALAFDQNATSGFQQLGFANLSDVHERNREHALLPDVALSWQLQPQLRAYLRYAQGSKSGGYNAEALVSPATAPNAFDTETVRSYEVGLKGWQWRQRLSADMAFFLADYSDYQVSQFQLQGSTVLPVMSNAGKLRSYGPELELRAQLAPGLSLQSSAAWLHAWYQDFRDGGGPGVDFSGNRAEYAPRWNLNNSLQYRRPWQWHQLAWLDAALTYSWRSGFYTQPSNLPPFAADSRSLLSARLGVADAAERFRLTAYADNLLDERYTETLNRGTLGTYYGRYGQPRSVGLQLQWRYD</sequence>
<feature type="chain" id="PRO_5011692124" evidence="14">
    <location>
        <begin position="33"/>
        <end position="731"/>
    </location>
</feature>
<evidence type="ECO:0000256" key="1">
    <source>
        <dbReference type="ARBA" id="ARBA00004571"/>
    </source>
</evidence>
<evidence type="ECO:0000256" key="9">
    <source>
        <dbReference type="ARBA" id="ARBA00023136"/>
    </source>
</evidence>
<evidence type="ECO:0000256" key="3">
    <source>
        <dbReference type="ARBA" id="ARBA00022452"/>
    </source>
</evidence>
<dbReference type="InterPro" id="IPR039426">
    <property type="entry name" value="TonB-dep_rcpt-like"/>
</dbReference>
<proteinExistence type="inferred from homology"/>
<evidence type="ECO:0000259" key="15">
    <source>
        <dbReference type="Pfam" id="PF00593"/>
    </source>
</evidence>
<dbReference type="SUPFAM" id="SSF56935">
    <property type="entry name" value="Porins"/>
    <property type="match status" value="1"/>
</dbReference>
<dbReference type="PROSITE" id="PS52016">
    <property type="entry name" value="TONB_DEPENDENT_REC_3"/>
    <property type="match status" value="1"/>
</dbReference>
<keyword evidence="3 11" id="KW-1134">Transmembrane beta strand</keyword>
<keyword evidence="10 11" id="KW-0998">Cell outer membrane</keyword>
<feature type="domain" description="TonB-dependent receptor plug" evidence="16">
    <location>
        <begin position="52"/>
        <end position="156"/>
    </location>
</feature>
<evidence type="ECO:0000313" key="17">
    <source>
        <dbReference type="EMBL" id="SEQ19920.1"/>
    </source>
</evidence>
<evidence type="ECO:0000256" key="11">
    <source>
        <dbReference type="PROSITE-ProRule" id="PRU01360"/>
    </source>
</evidence>
<keyword evidence="2 11" id="KW-0813">Transport</keyword>
<keyword evidence="18" id="KW-1185">Reference proteome</keyword>
<dbReference type="STRING" id="489703.SAMN04488038_104259"/>
<evidence type="ECO:0000256" key="7">
    <source>
        <dbReference type="ARBA" id="ARBA00023065"/>
    </source>
</evidence>